<feature type="non-terminal residue" evidence="7">
    <location>
        <position position="363"/>
    </location>
</feature>
<evidence type="ECO:0000256" key="4">
    <source>
        <dbReference type="ARBA" id="ARBA00022833"/>
    </source>
</evidence>
<evidence type="ECO:0000259" key="6">
    <source>
        <dbReference type="SMART" id="SM01253"/>
    </source>
</evidence>
<dbReference type="Proteomes" id="UP000193411">
    <property type="component" value="Unassembled WGS sequence"/>
</dbReference>
<sequence>MGKHDFMSAKAIANRIKAKGLNKLRWYCQPCNKSCRDENGYKCHINTEAHHRAMMLFAENAQGMLTDYSRQFKTGFLDILRTRYGTRRVYANQVYNEYIADRHHIHMNATCWTTLSAFVKYLGREGEVKVEEDERGWYITYIDRSPETLKRMEKDAKREREEREAEGEEQRLIEEQIRRAHAELEKRTMSSATAAESTRAHSPSPALGSDVSVPAPSAAGTGTDDSTRPSSPSPASNESMAPAPAALPPAAAPPRQPIKLGFGLKPPAKPAASLTTVASGGVDKKKSLASLMSKSTALAAASAARVSSVGASNGLALHALIEEDRERQRRKEEAIARRAAGSSGSNVTGGTSRGGKLAFGGRS</sequence>
<dbReference type="InterPro" id="IPR037321">
    <property type="entry name" value="KIN17-like"/>
</dbReference>
<dbReference type="AlphaFoldDB" id="A0A1Y2HUK6"/>
<dbReference type="GO" id="GO:0008270">
    <property type="term" value="F:zinc ion binding"/>
    <property type="evidence" value="ECO:0007669"/>
    <property type="project" value="UniProtKB-KW"/>
</dbReference>
<evidence type="ECO:0000256" key="3">
    <source>
        <dbReference type="ARBA" id="ARBA00022771"/>
    </source>
</evidence>
<keyword evidence="8" id="KW-1185">Reference proteome</keyword>
<name>A0A1Y2HUK6_9FUNG</name>
<dbReference type="InterPro" id="IPR056767">
    <property type="entry name" value="C2H2-Znf_KIN17"/>
</dbReference>
<evidence type="ECO:0000256" key="5">
    <source>
        <dbReference type="SAM" id="MobiDB-lite"/>
    </source>
</evidence>
<dbReference type="SUPFAM" id="SSF57667">
    <property type="entry name" value="beta-beta-alpha zinc fingers"/>
    <property type="match status" value="1"/>
</dbReference>
<dbReference type="GO" id="GO:0005634">
    <property type="term" value="C:nucleus"/>
    <property type="evidence" value="ECO:0007669"/>
    <property type="project" value="TreeGrafter"/>
</dbReference>
<dbReference type="InterPro" id="IPR019447">
    <property type="entry name" value="DNA/RNA-bd_Kin17_WH-like_dom"/>
</dbReference>
<dbReference type="OrthoDB" id="10266249at2759"/>
<feature type="compositionally biased region" description="Pro residues" evidence="5">
    <location>
        <begin position="245"/>
        <end position="256"/>
    </location>
</feature>
<protein>
    <submittedName>
        <fullName evidence="7">Domain of Kin17 curved DNA-binding protein-domain-containing protein</fullName>
    </submittedName>
</protein>
<comment type="similarity">
    <text evidence="1">Belongs to the KIN17 family.</text>
</comment>
<dbReference type="InterPro" id="IPR038254">
    <property type="entry name" value="KIN17_WH-like_sf"/>
</dbReference>
<feature type="region of interest" description="Disordered" evidence="5">
    <location>
        <begin position="153"/>
        <end position="173"/>
    </location>
</feature>
<feature type="compositionally biased region" description="Basic and acidic residues" evidence="5">
    <location>
        <begin position="323"/>
        <end position="336"/>
    </location>
</feature>
<keyword evidence="4" id="KW-0862">Zinc</keyword>
<dbReference type="PANTHER" id="PTHR12805">
    <property type="entry name" value="KIN17 KIN, ANTIGENIC DETERMINANT OF RECA PROTEIN HOMOLOG"/>
    <property type="match status" value="1"/>
</dbReference>
<keyword evidence="2" id="KW-0479">Metal-binding</keyword>
<dbReference type="STRING" id="765915.A0A1Y2HUK6"/>
<dbReference type="Pfam" id="PF10357">
    <property type="entry name" value="WH_KIN17"/>
    <property type="match status" value="1"/>
</dbReference>
<accession>A0A1Y2HUK6</accession>
<dbReference type="EMBL" id="MCFL01000013">
    <property type="protein sequence ID" value="ORZ37373.1"/>
    <property type="molecule type" value="Genomic_DNA"/>
</dbReference>
<proteinExistence type="inferred from homology"/>
<dbReference type="SMART" id="SM01253">
    <property type="entry name" value="Kin17_mid"/>
    <property type="match status" value="1"/>
</dbReference>
<dbReference type="Gene3D" id="1.10.10.2030">
    <property type="entry name" value="DNA/RNA-binding protein Kin17, conserved domain"/>
    <property type="match status" value="1"/>
</dbReference>
<dbReference type="Pfam" id="PF25095">
    <property type="entry name" value="C2H2-zf_KIN17"/>
    <property type="match status" value="1"/>
</dbReference>
<organism evidence="7 8">
    <name type="scientific">Catenaria anguillulae PL171</name>
    <dbReference type="NCBI Taxonomy" id="765915"/>
    <lineage>
        <taxon>Eukaryota</taxon>
        <taxon>Fungi</taxon>
        <taxon>Fungi incertae sedis</taxon>
        <taxon>Blastocladiomycota</taxon>
        <taxon>Blastocladiomycetes</taxon>
        <taxon>Blastocladiales</taxon>
        <taxon>Catenariaceae</taxon>
        <taxon>Catenaria</taxon>
    </lineage>
</organism>
<feature type="compositionally biased region" description="Low complexity" evidence="5">
    <location>
        <begin position="337"/>
        <end position="350"/>
    </location>
</feature>
<dbReference type="PANTHER" id="PTHR12805:SF0">
    <property type="entry name" value="DNA_RNA-BINDING PROTEIN KIN17"/>
    <property type="match status" value="1"/>
</dbReference>
<keyword evidence="3" id="KW-0863">Zinc-finger</keyword>
<evidence type="ECO:0000313" key="7">
    <source>
        <dbReference type="EMBL" id="ORZ37373.1"/>
    </source>
</evidence>
<dbReference type="GO" id="GO:0006260">
    <property type="term" value="P:DNA replication"/>
    <property type="evidence" value="ECO:0007669"/>
    <property type="project" value="TreeGrafter"/>
</dbReference>
<dbReference type="GO" id="GO:0003690">
    <property type="term" value="F:double-stranded DNA binding"/>
    <property type="evidence" value="ECO:0007669"/>
    <property type="project" value="TreeGrafter"/>
</dbReference>
<feature type="region of interest" description="Disordered" evidence="5">
    <location>
        <begin position="185"/>
        <end position="283"/>
    </location>
</feature>
<dbReference type="FunFam" id="1.10.10.2030:FF:000001">
    <property type="entry name" value="DNA/RNA-binding protein KIN17, putative"/>
    <property type="match status" value="1"/>
</dbReference>
<evidence type="ECO:0000256" key="1">
    <source>
        <dbReference type="ARBA" id="ARBA00008517"/>
    </source>
</evidence>
<reference evidence="7 8" key="1">
    <citation type="submission" date="2016-07" db="EMBL/GenBank/DDBJ databases">
        <title>Pervasive Adenine N6-methylation of Active Genes in Fungi.</title>
        <authorList>
            <consortium name="DOE Joint Genome Institute"/>
            <person name="Mondo S.J."/>
            <person name="Dannebaum R.O."/>
            <person name="Kuo R.C."/>
            <person name="Labutti K."/>
            <person name="Haridas S."/>
            <person name="Kuo A."/>
            <person name="Salamov A."/>
            <person name="Ahrendt S.R."/>
            <person name="Lipzen A."/>
            <person name="Sullivan W."/>
            <person name="Andreopoulos W.B."/>
            <person name="Clum A."/>
            <person name="Lindquist E."/>
            <person name="Daum C."/>
            <person name="Ramamoorthy G.K."/>
            <person name="Gryganskyi A."/>
            <person name="Culley D."/>
            <person name="Magnuson J.K."/>
            <person name="James T.Y."/>
            <person name="O'Malley M.A."/>
            <person name="Stajich J.E."/>
            <person name="Spatafora J.W."/>
            <person name="Visel A."/>
            <person name="Grigoriev I.V."/>
        </authorList>
    </citation>
    <scope>NUCLEOTIDE SEQUENCE [LARGE SCALE GENOMIC DNA]</scope>
    <source>
        <strain evidence="7 8">PL171</strain>
    </source>
</reference>
<gene>
    <name evidence="7" type="ORF">BCR44DRAFT_44972</name>
</gene>
<comment type="caution">
    <text evidence="7">The sequence shown here is derived from an EMBL/GenBank/DDBJ whole genome shotgun (WGS) entry which is preliminary data.</text>
</comment>
<dbReference type="InterPro" id="IPR036236">
    <property type="entry name" value="Znf_C2H2_sf"/>
</dbReference>
<feature type="domain" description="DNA/RNA-binding protein Kin17 WH-like" evidence="6">
    <location>
        <begin position="52"/>
        <end position="178"/>
    </location>
</feature>
<evidence type="ECO:0000256" key="2">
    <source>
        <dbReference type="ARBA" id="ARBA00022723"/>
    </source>
</evidence>
<evidence type="ECO:0000313" key="8">
    <source>
        <dbReference type="Proteomes" id="UP000193411"/>
    </source>
</evidence>
<keyword evidence="7" id="KW-0238">DNA-binding</keyword>
<dbReference type="GO" id="GO:0006974">
    <property type="term" value="P:DNA damage response"/>
    <property type="evidence" value="ECO:0007669"/>
    <property type="project" value="TreeGrafter"/>
</dbReference>
<feature type="region of interest" description="Disordered" evidence="5">
    <location>
        <begin position="323"/>
        <end position="363"/>
    </location>
</feature>